<evidence type="ECO:0000313" key="2">
    <source>
        <dbReference type="Proteomes" id="UP000199400"/>
    </source>
</evidence>
<gene>
    <name evidence="1" type="ORF">SAMN02745121_07013</name>
</gene>
<keyword evidence="2" id="KW-1185">Reference proteome</keyword>
<proteinExistence type="predicted"/>
<dbReference type="AlphaFoldDB" id="A0A1I2G313"/>
<dbReference type="STRING" id="54.SAMN02745121_07013"/>
<evidence type="ECO:0000313" key="1">
    <source>
        <dbReference type="EMBL" id="SFF11942.1"/>
    </source>
</evidence>
<protein>
    <submittedName>
        <fullName evidence="1">Uncharacterized protein</fullName>
    </submittedName>
</protein>
<accession>A0A1I2G313</accession>
<reference evidence="2" key="1">
    <citation type="submission" date="2016-10" db="EMBL/GenBank/DDBJ databases">
        <authorList>
            <person name="Varghese N."/>
            <person name="Submissions S."/>
        </authorList>
    </citation>
    <scope>NUCLEOTIDE SEQUENCE [LARGE SCALE GENOMIC DNA]</scope>
    <source>
        <strain evidence="2">ATCC 25963</strain>
    </source>
</reference>
<dbReference type="EMBL" id="FOMX01000030">
    <property type="protein sequence ID" value="SFF11942.1"/>
    <property type="molecule type" value="Genomic_DNA"/>
</dbReference>
<organism evidence="1 2">
    <name type="scientific">Nannocystis exedens</name>
    <dbReference type="NCBI Taxonomy" id="54"/>
    <lineage>
        <taxon>Bacteria</taxon>
        <taxon>Pseudomonadati</taxon>
        <taxon>Myxococcota</taxon>
        <taxon>Polyangia</taxon>
        <taxon>Nannocystales</taxon>
        <taxon>Nannocystaceae</taxon>
        <taxon>Nannocystis</taxon>
    </lineage>
</organism>
<sequence>MSCSHGAAVLALSLPVGPPVLPESLASVAVPAVTADALVIVPADSPTVLRTRRKPA</sequence>
<name>A0A1I2G313_9BACT</name>
<dbReference type="Proteomes" id="UP000199400">
    <property type="component" value="Unassembled WGS sequence"/>
</dbReference>